<dbReference type="Proteomes" id="UP000000844">
    <property type="component" value="Chromosome"/>
</dbReference>
<sequence length="158" mass="17482">MEPVETAKHVIDSNKYLTLGSVLDDGNPWTTPVYFTPDGYHRFYWVSNPDSVHSRNIAARSRVRIVVFDSSVRIGGAEAVFMDAEATLVPEAELADASALYSGRFPELREFGVDELTAPNSLRLYRADALNHEILVRGSDPVFGKGTDSRLLVDIPRG</sequence>
<accession>D3Q5V7</accession>
<dbReference type="EMBL" id="CP001778">
    <property type="protein sequence ID" value="ADD40256.1"/>
    <property type="molecule type" value="Genomic_DNA"/>
</dbReference>
<name>D3Q5V7_STANL</name>
<dbReference type="Pfam" id="PF01243">
    <property type="entry name" value="PNPOx_N"/>
    <property type="match status" value="1"/>
</dbReference>
<dbReference type="STRING" id="446470.Snas_0542"/>
<dbReference type="InterPro" id="IPR012349">
    <property type="entry name" value="Split_barrel_FMN-bd"/>
</dbReference>
<protein>
    <submittedName>
        <fullName evidence="2">Pyridoxamine 5'-phosphate oxidase-related FMN-binding protein</fullName>
    </submittedName>
</protein>
<dbReference type="eggNOG" id="COG3787">
    <property type="taxonomic scope" value="Bacteria"/>
</dbReference>
<evidence type="ECO:0000313" key="3">
    <source>
        <dbReference type="Proteomes" id="UP000000844"/>
    </source>
</evidence>
<gene>
    <name evidence="2" type="ordered locus">Snas_0542</name>
</gene>
<keyword evidence="3" id="KW-1185">Reference proteome</keyword>
<organism evidence="2 3">
    <name type="scientific">Stackebrandtia nassauensis (strain DSM 44728 / CIP 108903 / NRRL B-16338 / NBRC 102104 / LLR-40K-21)</name>
    <dbReference type="NCBI Taxonomy" id="446470"/>
    <lineage>
        <taxon>Bacteria</taxon>
        <taxon>Bacillati</taxon>
        <taxon>Actinomycetota</taxon>
        <taxon>Actinomycetes</taxon>
        <taxon>Glycomycetales</taxon>
        <taxon>Glycomycetaceae</taxon>
        <taxon>Stackebrandtia</taxon>
    </lineage>
</organism>
<proteinExistence type="predicted"/>
<evidence type="ECO:0000313" key="2">
    <source>
        <dbReference type="EMBL" id="ADD40256.1"/>
    </source>
</evidence>
<dbReference type="HOGENOM" id="CLU_136601_0_0_11"/>
<dbReference type="OrthoDB" id="9788889at2"/>
<dbReference type="AlphaFoldDB" id="D3Q5V7"/>
<evidence type="ECO:0000259" key="1">
    <source>
        <dbReference type="Pfam" id="PF01243"/>
    </source>
</evidence>
<dbReference type="Gene3D" id="2.30.110.10">
    <property type="entry name" value="Electron Transport, Fmn-binding Protein, Chain A"/>
    <property type="match status" value="1"/>
</dbReference>
<dbReference type="InterPro" id="IPR011576">
    <property type="entry name" value="Pyridox_Oxase_N"/>
</dbReference>
<dbReference type="KEGG" id="sna:Snas_0542"/>
<dbReference type="RefSeq" id="WP_013015827.1">
    <property type="nucleotide sequence ID" value="NC_013947.1"/>
</dbReference>
<reference evidence="2 3" key="1">
    <citation type="journal article" date="2009" name="Stand. Genomic Sci.">
        <title>Complete genome sequence of Stackebrandtia nassauensis type strain (LLR-40K-21).</title>
        <authorList>
            <person name="Munk C."/>
            <person name="Lapidus A."/>
            <person name="Copeland A."/>
            <person name="Jando M."/>
            <person name="Mayilraj S."/>
            <person name="Glavina Del Rio T."/>
            <person name="Nolan M."/>
            <person name="Chen F."/>
            <person name="Lucas S."/>
            <person name="Tice H."/>
            <person name="Cheng J.F."/>
            <person name="Han C."/>
            <person name="Detter J.C."/>
            <person name="Bruce D."/>
            <person name="Goodwin L."/>
            <person name="Chain P."/>
            <person name="Pitluck S."/>
            <person name="Goker M."/>
            <person name="Ovchinikova G."/>
            <person name="Pati A."/>
            <person name="Ivanova N."/>
            <person name="Mavromatis K."/>
            <person name="Chen A."/>
            <person name="Palaniappan K."/>
            <person name="Land M."/>
            <person name="Hauser L."/>
            <person name="Chang Y.J."/>
            <person name="Jeffries C.D."/>
            <person name="Bristow J."/>
            <person name="Eisen J.A."/>
            <person name="Markowitz V."/>
            <person name="Hugenholtz P."/>
            <person name="Kyrpides N.C."/>
            <person name="Klenk H.P."/>
        </authorList>
    </citation>
    <scope>NUCLEOTIDE SEQUENCE [LARGE SCALE GENOMIC DNA]</scope>
    <source>
        <strain evidence="3">DSM 44728 / CIP 108903 / NRRL B-16338 / NBRC 102104 / LLR-40K-21</strain>
    </source>
</reference>
<feature type="domain" description="Pyridoxamine 5'-phosphate oxidase N-terminal" evidence="1">
    <location>
        <begin position="6"/>
        <end position="97"/>
    </location>
</feature>
<dbReference type="SUPFAM" id="SSF50475">
    <property type="entry name" value="FMN-binding split barrel"/>
    <property type="match status" value="1"/>
</dbReference>